<dbReference type="Pfam" id="PF13480">
    <property type="entry name" value="Acetyltransf_6"/>
    <property type="match status" value="1"/>
</dbReference>
<evidence type="ECO:0000313" key="3">
    <source>
        <dbReference type="Proteomes" id="UP000184147"/>
    </source>
</evidence>
<dbReference type="InterPro" id="IPR038740">
    <property type="entry name" value="BioF2-like_GNAT_dom"/>
</dbReference>
<name>A0A1M5C9T0_9FLAO</name>
<gene>
    <name evidence="2" type="ORF">SAMN05444377_11126</name>
</gene>
<organism evidence="2 3">
    <name type="scientific">Flavobacterium fontis</name>
    <dbReference type="NCBI Taxonomy" id="1124188"/>
    <lineage>
        <taxon>Bacteria</taxon>
        <taxon>Pseudomonadati</taxon>
        <taxon>Bacteroidota</taxon>
        <taxon>Flavobacteriia</taxon>
        <taxon>Flavobacteriales</taxon>
        <taxon>Flavobacteriaceae</taxon>
        <taxon>Flavobacterium</taxon>
    </lineage>
</organism>
<dbReference type="InterPro" id="IPR016181">
    <property type="entry name" value="Acyl_CoA_acyltransferase"/>
</dbReference>
<keyword evidence="3" id="KW-1185">Reference proteome</keyword>
<accession>A0A1M5C9T0</accession>
<dbReference type="SUPFAM" id="SSF55729">
    <property type="entry name" value="Acyl-CoA N-acyltransferases (Nat)"/>
    <property type="match status" value="1"/>
</dbReference>
<feature type="domain" description="BioF2-like acetyltransferase" evidence="1">
    <location>
        <begin position="127"/>
        <end position="248"/>
    </location>
</feature>
<dbReference type="Gene3D" id="3.40.630.30">
    <property type="match status" value="1"/>
</dbReference>
<sequence length="290" mass="33058">MEYHADRFQDASLCVEKNGQLCAVLPAHQVEEALYSHYGLTYGGLVLSKGLHFSEVLAIFKALLAYAASQGFTTLYLKEIPPFYCCEFNGDLAYLMQLCGAKIHRADLLATVNLRQPLAISKTRRESIRRGQKNGLTIVEETHFEAFWHTLLIPNLRDRHQAQPVHSVEEITYLHQKFPKHIRHFNVYEEAQLVAGTTVFDTGRVAHPQYVAADQRRSETGALDFLYHHLITEVYADCEVFDFGISNENQGKQVNSGLQFWKESYGAQPVVQHYYQVPTAHHTHLSQVLL</sequence>
<proteinExistence type="predicted"/>
<dbReference type="AlphaFoldDB" id="A0A1M5C9T0"/>
<reference evidence="2 3" key="1">
    <citation type="submission" date="2016-11" db="EMBL/GenBank/DDBJ databases">
        <authorList>
            <person name="Jaros S."/>
            <person name="Januszkiewicz K."/>
            <person name="Wedrychowicz H."/>
        </authorList>
    </citation>
    <scope>NUCLEOTIDE SEQUENCE [LARGE SCALE GENOMIC DNA]</scope>
    <source>
        <strain evidence="2 3">DSM 25660</strain>
    </source>
</reference>
<evidence type="ECO:0000313" key="2">
    <source>
        <dbReference type="EMBL" id="SHF51485.1"/>
    </source>
</evidence>
<dbReference type="STRING" id="1124188.SAMN05444377_11126"/>
<dbReference type="Proteomes" id="UP000184147">
    <property type="component" value="Unassembled WGS sequence"/>
</dbReference>
<evidence type="ECO:0000259" key="1">
    <source>
        <dbReference type="Pfam" id="PF13480"/>
    </source>
</evidence>
<dbReference type="EMBL" id="FQVQ01000011">
    <property type="protein sequence ID" value="SHF51485.1"/>
    <property type="molecule type" value="Genomic_DNA"/>
</dbReference>
<keyword evidence="2" id="KW-0808">Transferase</keyword>
<dbReference type="GO" id="GO:0016740">
    <property type="term" value="F:transferase activity"/>
    <property type="evidence" value="ECO:0007669"/>
    <property type="project" value="UniProtKB-KW"/>
</dbReference>
<protein>
    <submittedName>
        <fullName evidence="2">Acetyltransferase (GNAT) domain-containing protein</fullName>
    </submittedName>
</protein>